<dbReference type="EMBL" id="JAPDGR010000230">
    <property type="protein sequence ID" value="KAJ2993130.1"/>
    <property type="molecule type" value="Genomic_DNA"/>
</dbReference>
<dbReference type="Proteomes" id="UP001143856">
    <property type="component" value="Unassembled WGS sequence"/>
</dbReference>
<accession>A0ACC1PHZ8</accession>
<sequence>MFTVPKEPLRVVNAEPDIESERDVVVVDPERDEDRRDSEEYRGLATPVVGRPEAQSRPIPTPSPLGDEDRHRTSDSSEGRRINTEKEALRRELDAEWEHIESSMAIPETPQTSKPPRPQTPPQTCPQPPPHSESRILEDHGAPRRPPLLHRHHRISRTEQELSALTLDEQIDRLGAELQQTRSAAHTPISLLSHHSDADVLSAEAIRFERPSGSTSTLQITPISAGLLASRSGNRPRGGNNLQKSTDFRSESNLRGSNELRSAGNNTPTRRVRAMVEEFESKGSHEGSPAGSPVKGSPTRVTPKGTPTRGSPTRGR</sequence>
<gene>
    <name evidence="1" type="ORF">NUW58_g1936</name>
</gene>
<name>A0ACC1PHZ8_9PEZI</name>
<comment type="caution">
    <text evidence="1">The sequence shown here is derived from an EMBL/GenBank/DDBJ whole genome shotgun (WGS) entry which is preliminary data.</text>
</comment>
<organism evidence="1 2">
    <name type="scientific">Xylaria curta</name>
    <dbReference type="NCBI Taxonomy" id="42375"/>
    <lineage>
        <taxon>Eukaryota</taxon>
        <taxon>Fungi</taxon>
        <taxon>Dikarya</taxon>
        <taxon>Ascomycota</taxon>
        <taxon>Pezizomycotina</taxon>
        <taxon>Sordariomycetes</taxon>
        <taxon>Xylariomycetidae</taxon>
        <taxon>Xylariales</taxon>
        <taxon>Xylariaceae</taxon>
        <taxon>Xylaria</taxon>
    </lineage>
</organism>
<evidence type="ECO:0000313" key="2">
    <source>
        <dbReference type="Proteomes" id="UP001143856"/>
    </source>
</evidence>
<protein>
    <submittedName>
        <fullName evidence="1">Uncharacterized protein</fullName>
    </submittedName>
</protein>
<reference evidence="1" key="1">
    <citation type="submission" date="2022-10" db="EMBL/GenBank/DDBJ databases">
        <title>Genome Sequence of Xylaria curta.</title>
        <authorList>
            <person name="Buettner E."/>
        </authorList>
    </citation>
    <scope>NUCLEOTIDE SEQUENCE</scope>
    <source>
        <strain evidence="1">Babe10</strain>
    </source>
</reference>
<evidence type="ECO:0000313" key="1">
    <source>
        <dbReference type="EMBL" id="KAJ2993130.1"/>
    </source>
</evidence>
<proteinExistence type="predicted"/>
<keyword evidence="2" id="KW-1185">Reference proteome</keyword>